<reference evidence="2" key="1">
    <citation type="journal article" date="2021" name="bioRxiv">
        <title>Whole Genome Assembly and Annotation of Northern Wild Rice, Zizania palustris L., Supports a Whole Genome Duplication in the Zizania Genus.</title>
        <authorList>
            <person name="Haas M."/>
            <person name="Kono T."/>
            <person name="Macchietto M."/>
            <person name="Millas R."/>
            <person name="McGilp L."/>
            <person name="Shao M."/>
            <person name="Duquette J."/>
            <person name="Hirsch C.N."/>
            <person name="Kimball J."/>
        </authorList>
    </citation>
    <scope>NUCLEOTIDE SEQUENCE</scope>
    <source>
        <tissue evidence="2">Fresh leaf tissue</tissue>
    </source>
</reference>
<proteinExistence type="predicted"/>
<dbReference type="EMBL" id="JAAALK010000082">
    <property type="protein sequence ID" value="KAG8088098.1"/>
    <property type="molecule type" value="Genomic_DNA"/>
</dbReference>
<keyword evidence="3" id="KW-1185">Reference proteome</keyword>
<evidence type="ECO:0000313" key="2">
    <source>
        <dbReference type="EMBL" id="KAG8088098.1"/>
    </source>
</evidence>
<evidence type="ECO:0000256" key="1">
    <source>
        <dbReference type="SAM" id="MobiDB-lite"/>
    </source>
</evidence>
<comment type="caution">
    <text evidence="2">The sequence shown here is derived from an EMBL/GenBank/DDBJ whole genome shotgun (WGS) entry which is preliminary data.</text>
</comment>
<feature type="region of interest" description="Disordered" evidence="1">
    <location>
        <begin position="33"/>
        <end position="62"/>
    </location>
</feature>
<reference evidence="2" key="2">
    <citation type="submission" date="2021-02" db="EMBL/GenBank/DDBJ databases">
        <authorList>
            <person name="Kimball J.A."/>
            <person name="Haas M.W."/>
            <person name="Macchietto M."/>
            <person name="Kono T."/>
            <person name="Duquette J."/>
            <person name="Shao M."/>
        </authorList>
    </citation>
    <scope>NUCLEOTIDE SEQUENCE</scope>
    <source>
        <tissue evidence="2">Fresh leaf tissue</tissue>
    </source>
</reference>
<name>A0A8J5WFY7_ZIZPA</name>
<sequence>MAARTPDGRTVARDPASPSVVLTAMGRAEWRTDGVGGHRWSALDTSAEGGEPETRSGGRRLGDDATVETLSGWWWVDGKTGGVRRGRAHGQTAVGGDAETADWAECPVDLRRSADRDRWTCWTGGVVVLVSWTSW</sequence>
<gene>
    <name evidence="2" type="ORF">GUJ93_ZPchr0010g8821</name>
</gene>
<dbReference type="AlphaFoldDB" id="A0A8J5WFY7"/>
<accession>A0A8J5WFY7</accession>
<protein>
    <submittedName>
        <fullName evidence="2">Uncharacterized protein</fullName>
    </submittedName>
</protein>
<dbReference type="Proteomes" id="UP000729402">
    <property type="component" value="Unassembled WGS sequence"/>
</dbReference>
<feature type="compositionally biased region" description="Basic and acidic residues" evidence="1">
    <location>
        <begin position="52"/>
        <end position="62"/>
    </location>
</feature>
<evidence type="ECO:0000313" key="3">
    <source>
        <dbReference type="Proteomes" id="UP000729402"/>
    </source>
</evidence>
<organism evidence="2 3">
    <name type="scientific">Zizania palustris</name>
    <name type="common">Northern wild rice</name>
    <dbReference type="NCBI Taxonomy" id="103762"/>
    <lineage>
        <taxon>Eukaryota</taxon>
        <taxon>Viridiplantae</taxon>
        <taxon>Streptophyta</taxon>
        <taxon>Embryophyta</taxon>
        <taxon>Tracheophyta</taxon>
        <taxon>Spermatophyta</taxon>
        <taxon>Magnoliopsida</taxon>
        <taxon>Liliopsida</taxon>
        <taxon>Poales</taxon>
        <taxon>Poaceae</taxon>
        <taxon>BOP clade</taxon>
        <taxon>Oryzoideae</taxon>
        <taxon>Oryzeae</taxon>
        <taxon>Zizaniinae</taxon>
        <taxon>Zizania</taxon>
    </lineage>
</organism>